<dbReference type="PANTHER" id="PTHR43798">
    <property type="entry name" value="MONOACYLGLYCEROL LIPASE"/>
    <property type="match status" value="1"/>
</dbReference>
<dbReference type="GO" id="GO:0016787">
    <property type="term" value="F:hydrolase activity"/>
    <property type="evidence" value="ECO:0007669"/>
    <property type="project" value="UniProtKB-KW"/>
</dbReference>
<evidence type="ECO:0000313" key="3">
    <source>
        <dbReference type="Proteomes" id="UP000319852"/>
    </source>
</evidence>
<dbReference type="SUPFAM" id="SSF53474">
    <property type="entry name" value="alpha/beta-Hydrolases"/>
    <property type="match status" value="1"/>
</dbReference>
<dbReference type="RefSeq" id="WP_145062919.1">
    <property type="nucleotide sequence ID" value="NZ_CP036263.1"/>
</dbReference>
<dbReference type="InterPro" id="IPR050266">
    <property type="entry name" value="AB_hydrolase_sf"/>
</dbReference>
<reference evidence="2 3" key="1">
    <citation type="submission" date="2019-02" db="EMBL/GenBank/DDBJ databases">
        <title>Deep-cultivation of Planctomycetes and their phenomic and genomic characterization uncovers novel biology.</title>
        <authorList>
            <person name="Wiegand S."/>
            <person name="Jogler M."/>
            <person name="Boedeker C."/>
            <person name="Pinto D."/>
            <person name="Vollmers J."/>
            <person name="Rivas-Marin E."/>
            <person name="Kohn T."/>
            <person name="Peeters S.H."/>
            <person name="Heuer A."/>
            <person name="Rast P."/>
            <person name="Oberbeckmann S."/>
            <person name="Bunk B."/>
            <person name="Jeske O."/>
            <person name="Meyerdierks A."/>
            <person name="Storesund J.E."/>
            <person name="Kallscheuer N."/>
            <person name="Luecker S."/>
            <person name="Lage O.M."/>
            <person name="Pohl T."/>
            <person name="Merkel B.J."/>
            <person name="Hornburger P."/>
            <person name="Mueller R.-W."/>
            <person name="Bruemmer F."/>
            <person name="Labrenz M."/>
            <person name="Spormann A.M."/>
            <person name="Op den Camp H."/>
            <person name="Overmann J."/>
            <person name="Amann R."/>
            <person name="Jetten M.S.M."/>
            <person name="Mascher T."/>
            <person name="Medema M.H."/>
            <person name="Devos D.P."/>
            <person name="Kaster A.-K."/>
            <person name="Ovreas L."/>
            <person name="Rohde M."/>
            <person name="Galperin M.Y."/>
            <person name="Jogler C."/>
        </authorList>
    </citation>
    <scope>NUCLEOTIDE SEQUENCE [LARGE SCALE GENOMIC DNA]</scope>
    <source>
        <strain evidence="2 3">HG15A2</strain>
    </source>
</reference>
<keyword evidence="3" id="KW-1185">Reference proteome</keyword>
<dbReference type="AlphaFoldDB" id="A0A517N1L1"/>
<evidence type="ECO:0000313" key="2">
    <source>
        <dbReference type="EMBL" id="QDT01024.1"/>
    </source>
</evidence>
<accession>A0A517N1L1</accession>
<dbReference type="PRINTS" id="PR00111">
    <property type="entry name" value="ABHYDROLASE"/>
</dbReference>
<dbReference type="Pfam" id="PF00561">
    <property type="entry name" value="Abhydrolase_1"/>
    <property type="match status" value="1"/>
</dbReference>
<dbReference type="InterPro" id="IPR029058">
    <property type="entry name" value="AB_hydrolase_fold"/>
</dbReference>
<dbReference type="InterPro" id="IPR000073">
    <property type="entry name" value="AB_hydrolase_1"/>
</dbReference>
<dbReference type="Gene3D" id="3.40.50.1820">
    <property type="entry name" value="alpha/beta hydrolase"/>
    <property type="match status" value="1"/>
</dbReference>
<dbReference type="Proteomes" id="UP000319852">
    <property type="component" value="Chromosome"/>
</dbReference>
<name>A0A517N1L1_9BACT</name>
<dbReference type="OrthoDB" id="252464at2"/>
<dbReference type="PRINTS" id="PR00412">
    <property type="entry name" value="EPOXHYDRLASE"/>
</dbReference>
<organism evidence="2 3">
    <name type="scientific">Adhaeretor mobilis</name>
    <dbReference type="NCBI Taxonomy" id="1930276"/>
    <lineage>
        <taxon>Bacteria</taxon>
        <taxon>Pseudomonadati</taxon>
        <taxon>Planctomycetota</taxon>
        <taxon>Planctomycetia</taxon>
        <taxon>Pirellulales</taxon>
        <taxon>Lacipirellulaceae</taxon>
        <taxon>Adhaeretor</taxon>
    </lineage>
</organism>
<proteinExistence type="predicted"/>
<gene>
    <name evidence="2" type="primary">ydjP</name>
    <name evidence="2" type="ORF">HG15A2_43660</name>
</gene>
<keyword evidence="2" id="KW-0378">Hydrolase</keyword>
<protein>
    <submittedName>
        <fullName evidence="2">AB hydrolase superfamily protein YdjP</fullName>
        <ecNumber evidence="2">3.-.-.-</ecNumber>
    </submittedName>
</protein>
<feature type="domain" description="AB hydrolase-1" evidence="1">
    <location>
        <begin position="22"/>
        <end position="255"/>
    </location>
</feature>
<dbReference type="KEGG" id="amob:HG15A2_43660"/>
<dbReference type="InterPro" id="IPR000639">
    <property type="entry name" value="Epox_hydrolase-like"/>
</dbReference>
<evidence type="ECO:0000259" key="1">
    <source>
        <dbReference type="Pfam" id="PF00561"/>
    </source>
</evidence>
<dbReference type="EC" id="3.-.-.-" evidence="2"/>
<sequence length="269" mass="28898">MNSTTSINGIQLTYETHGKGTPVVLLHGFPLDAQMWQPQVEALSAGYQVIVPNLRGYGGSTQTEQDGTEGVTMRQYADDIIALLDELSINEPVVLAGFSMGGYVAWQFALNYPERLKALIACDTRVIADPPEAREKRQKMASLMQSAKDTEAATSMLSVMLATSKQQHAPSVAEKVKEMILRQSPLAVAAAQLGMAARPDVTERLKEITCPALVVCGAEDAISPPAEMRGIANALPNASFLEIPNAGHMTTLENPQAVNEAFADFLKGL</sequence>
<dbReference type="EMBL" id="CP036263">
    <property type="protein sequence ID" value="QDT01024.1"/>
    <property type="molecule type" value="Genomic_DNA"/>
</dbReference>